<sequence>MSPRIQHLAAVLLAAVVVVTAARDEPAAAKNYQTQWDTVMSILNCKSDSLIPSYICSVISKSRWGWASDDPNDDDEYTPDHPLPAPAAGRRRWPVMTSLNLTKYVDALPRIAKIRGYGIRHGRPVPIKLTIGMYSKTWQFHRDMPPTPVFVYGQSLQTATFPGPTIVARQGVPLAVEWQNHLPDAHILPWDPKVPTAIPKKGGVPTVVHLHGGAHPPEFDGHAFAWFTRDFAENGSTWTRKTYTYPNVQAPGNLWYHDHALGLTRVSLLAGLLAAYVIEKPELEAPMSLPCGDHDLHLVIADREFYTNGSISIDQEWKPEYFGLVITVNGKAWPYLSVHRRRYRLRILNASNARYFNVTLSNGALPFTVIGSDSSYLSRPVTVSNLVLSPAEIFDVIVDFSRLPAAVTEIEMLNTAPYPFPNGTQTDPNLDGKVMLFKVAGKGKVDDMPDKSKVPEHGVPYASVAALPPPTTTRYIVLYENQTAPGNLYINGLRLEDPVTETPKSGTTELWQVINLTGDNHPLHLHIATFQAVKMTKIEGFQEFKTCMIANNNTATCNLTQHAVGPVVPVPEEEKTWKNAVKIPPEFMTSVVVAFRLVEANQPYPFDATTEPGFVYHCHMGPRIQQLAAMLLAAVVVVAAARDEPAAAKNYQTQWDTVMSILNCKSDSLIPSYICSVISKSRWGWASDDPDDYTPAARPLRSTADLPKYVDPLPQMARIQGYGINQFGFPVPTNLTIGMYNKTWQFHRNMTPTPVFVYGQSLQTATFPGPTIVARHNVPLYVTWENHLPDAHILPSLDRTIDVAIPKNGGVPTVVHLHGAAQAPDSDGHALAWFTRDFAEKGSTWTKKTYTYPNVQPAAGNIWYHDHALGLTRASLLAGLLAAYIVEWPELEMPFNLPSGEFDLHLVIADRQFNANGTIYMNSTGVVPSVHPQWNPEYFGEVITVNGKAWPYLRVQRRRYRLRILNASNARYLNIRFSNGLPFTVIASDASYLSAPVTVSNLLLSPAEIFDVIVDFSLAPEATEIEMLNSAPYPYPTGNATNPDLDGKVMKFLLAPKGQLDDMPLPDNSTVPEHRVGVPYASVTALPPPLKTRYIVLYENMTKPDNLTMNLYINGLRLEDPPTETPRSGTTELWHVINLTPDNHPLHLHLAEFQAVKMQQLVDPDTFTSCMKQHNDTVICNLDQHAVGALLPVPEEEKTWKNVVKLPPAYVTSVVVAFRLVHNNMPYPFDATAAPGYVYHCHSIQTKNAISNGGPRRAHLVGLLLCRVWADGPLKSSGTAKPFHNGPQVHRLHGIEMAIGPYLALSPLLPHSEQYVPSSWALKQSNGPLEPM</sequence>
<keyword evidence="4" id="KW-0479">Metal-binding</keyword>
<dbReference type="CDD" id="cd13868">
    <property type="entry name" value="CuRO_2_CotA_like"/>
    <property type="match status" value="2"/>
</dbReference>
<comment type="cofactor">
    <cofactor evidence="1">
        <name>Cu cation</name>
        <dbReference type="ChEBI" id="CHEBI:23378"/>
    </cofactor>
</comment>
<feature type="domain" description="Plastocyanin-like" evidence="13">
    <location>
        <begin position="338"/>
        <end position="401"/>
    </location>
</feature>
<evidence type="ECO:0000256" key="7">
    <source>
        <dbReference type="ARBA" id="ARBA00023002"/>
    </source>
</evidence>
<organism evidence="16">
    <name type="scientific">Oryza nivara</name>
    <name type="common">Indian wild rice</name>
    <name type="synonym">Oryza sativa f. spontanea</name>
    <dbReference type="NCBI Taxonomy" id="4536"/>
    <lineage>
        <taxon>Eukaryota</taxon>
        <taxon>Viridiplantae</taxon>
        <taxon>Streptophyta</taxon>
        <taxon>Embryophyta</taxon>
        <taxon>Tracheophyta</taxon>
        <taxon>Spermatophyta</taxon>
        <taxon>Magnoliopsida</taxon>
        <taxon>Liliopsida</taxon>
        <taxon>Poales</taxon>
        <taxon>Poaceae</taxon>
        <taxon>BOP clade</taxon>
        <taxon>Oryzoideae</taxon>
        <taxon>Oryzeae</taxon>
        <taxon>Oryzinae</taxon>
        <taxon>Oryza</taxon>
    </lineage>
</organism>
<evidence type="ECO:0000256" key="3">
    <source>
        <dbReference type="ARBA" id="ARBA00010609"/>
    </source>
</evidence>
<evidence type="ECO:0000256" key="1">
    <source>
        <dbReference type="ARBA" id="ARBA00001935"/>
    </source>
</evidence>
<evidence type="ECO:0000259" key="15">
    <source>
        <dbReference type="Pfam" id="PF07732"/>
    </source>
</evidence>
<keyword evidence="17" id="KW-1185">Reference proteome</keyword>
<accession>A0A0E0FFN8</accession>
<evidence type="ECO:0000256" key="4">
    <source>
        <dbReference type="ARBA" id="ARBA00022723"/>
    </source>
</evidence>
<dbReference type="Gene3D" id="2.60.40.420">
    <property type="entry name" value="Cupredoxins - blue copper proteins"/>
    <property type="match status" value="6"/>
</dbReference>
<feature type="domain" description="Plastocyanin-like" evidence="13">
    <location>
        <begin position="955"/>
        <end position="1017"/>
    </location>
</feature>
<dbReference type="STRING" id="4536.A0A0E0FFN8"/>
<dbReference type="SUPFAM" id="SSF49503">
    <property type="entry name" value="Cupredoxins"/>
    <property type="match status" value="6"/>
</dbReference>
<evidence type="ECO:0000259" key="14">
    <source>
        <dbReference type="Pfam" id="PF07731"/>
    </source>
</evidence>
<dbReference type="EnsemblPlants" id="ONIVA01G01930.3">
    <property type="protein sequence ID" value="ONIVA01G01930.3"/>
    <property type="gene ID" value="ONIVA01G01930"/>
</dbReference>
<dbReference type="PANTHER" id="PTHR48461">
    <property type="entry name" value="MULTICOPPER OXIDASE LPR1-LIKE"/>
    <property type="match status" value="1"/>
</dbReference>
<evidence type="ECO:0000313" key="16">
    <source>
        <dbReference type="EnsemblPlants" id="ONIVA01G01930.3"/>
    </source>
</evidence>
<evidence type="ECO:0000256" key="8">
    <source>
        <dbReference type="ARBA" id="ARBA00023008"/>
    </source>
</evidence>
<dbReference type="eggNOG" id="ENOG502QR4X">
    <property type="taxonomic scope" value="Eukaryota"/>
</dbReference>
<keyword evidence="8" id="KW-0186">Copper</keyword>
<evidence type="ECO:0000256" key="12">
    <source>
        <dbReference type="SAM" id="SignalP"/>
    </source>
</evidence>
<protein>
    <submittedName>
        <fullName evidence="16">Uncharacterized protein</fullName>
    </submittedName>
</protein>
<evidence type="ECO:0000256" key="9">
    <source>
        <dbReference type="ARBA" id="ARBA00023136"/>
    </source>
</evidence>
<feature type="signal peptide" evidence="12">
    <location>
        <begin position="1"/>
        <end position="21"/>
    </location>
</feature>
<evidence type="ECO:0000256" key="10">
    <source>
        <dbReference type="ARBA" id="ARBA00023180"/>
    </source>
</evidence>
<reference evidence="16" key="2">
    <citation type="submission" date="2018-04" db="EMBL/GenBank/DDBJ databases">
        <title>OnivRS2 (Oryza nivara Reference Sequence Version 2).</title>
        <authorList>
            <person name="Zhang J."/>
            <person name="Kudrna D."/>
            <person name="Lee S."/>
            <person name="Talag J."/>
            <person name="Rajasekar S."/>
            <person name="Welchert J."/>
            <person name="Hsing Y.-I."/>
            <person name="Wing R.A."/>
        </authorList>
    </citation>
    <scope>NUCLEOTIDE SEQUENCE [LARGE SCALE GENOMIC DNA]</scope>
</reference>
<feature type="domain" description="Plastocyanin-like" evidence="15">
    <location>
        <begin position="205"/>
        <end position="281"/>
    </location>
</feature>
<keyword evidence="7" id="KW-0560">Oxidoreductase</keyword>
<dbReference type="Pfam" id="PF07731">
    <property type="entry name" value="Cu-oxidase_2"/>
    <property type="match status" value="2"/>
</dbReference>
<evidence type="ECO:0000256" key="11">
    <source>
        <dbReference type="ARBA" id="ARBA00037077"/>
    </source>
</evidence>
<evidence type="ECO:0000256" key="2">
    <source>
        <dbReference type="ARBA" id="ARBA00004406"/>
    </source>
</evidence>
<dbReference type="Gramene" id="ONIVA01G01930.3">
    <property type="protein sequence ID" value="ONIVA01G01930.3"/>
    <property type="gene ID" value="ONIVA01G01930"/>
</dbReference>
<keyword evidence="9" id="KW-0472">Membrane</keyword>
<dbReference type="InterPro" id="IPR011706">
    <property type="entry name" value="Cu-oxidase_C"/>
</dbReference>
<name>A0A0E0FFN8_ORYNI</name>
<evidence type="ECO:0000256" key="6">
    <source>
        <dbReference type="ARBA" id="ARBA00022824"/>
    </source>
</evidence>
<evidence type="ECO:0000259" key="13">
    <source>
        <dbReference type="Pfam" id="PF00394"/>
    </source>
</evidence>
<comment type="function">
    <text evidence="11">Multicopper oxidase that may play a role in the maintenance of inorganic phosphate homeostasis.</text>
</comment>
<dbReference type="GO" id="GO:0005507">
    <property type="term" value="F:copper ion binding"/>
    <property type="evidence" value="ECO:0007669"/>
    <property type="project" value="InterPro"/>
</dbReference>
<dbReference type="InterPro" id="IPR001117">
    <property type="entry name" value="Cu-oxidase_2nd"/>
</dbReference>
<dbReference type="GO" id="GO:0005789">
    <property type="term" value="C:endoplasmic reticulum membrane"/>
    <property type="evidence" value="ECO:0007669"/>
    <property type="project" value="UniProtKB-SubCell"/>
</dbReference>
<dbReference type="Proteomes" id="UP000006591">
    <property type="component" value="Chromosome 1"/>
</dbReference>
<dbReference type="InterPro" id="IPR011707">
    <property type="entry name" value="Cu-oxidase-like_N"/>
</dbReference>
<comment type="similarity">
    <text evidence="3">Belongs to the multicopper oxidase family.</text>
</comment>
<reference evidence="16" key="1">
    <citation type="submission" date="2015-04" db="UniProtKB">
        <authorList>
            <consortium name="EnsemblPlants"/>
        </authorList>
    </citation>
    <scope>IDENTIFICATION</scope>
    <source>
        <strain evidence="16">SL10</strain>
    </source>
</reference>
<evidence type="ECO:0000313" key="17">
    <source>
        <dbReference type="Proteomes" id="UP000006591"/>
    </source>
</evidence>
<keyword evidence="5 12" id="KW-0732">Signal</keyword>
<feature type="chain" id="PRO_5002359357" evidence="12">
    <location>
        <begin position="22"/>
        <end position="1332"/>
    </location>
</feature>
<keyword evidence="6" id="KW-0256">Endoplasmic reticulum</keyword>
<dbReference type="Pfam" id="PF07732">
    <property type="entry name" value="Cu-oxidase_3"/>
    <property type="match status" value="1"/>
</dbReference>
<proteinExistence type="inferred from homology"/>
<dbReference type="PANTHER" id="PTHR48461:SF1">
    <property type="entry name" value="MULTICOPPER OXIDASE LPR1-LIKE"/>
    <property type="match status" value="1"/>
</dbReference>
<dbReference type="GO" id="GO:0016036">
    <property type="term" value="P:cellular response to phosphate starvation"/>
    <property type="evidence" value="ECO:0007669"/>
    <property type="project" value="InterPro"/>
</dbReference>
<comment type="subcellular location">
    <subcellularLocation>
        <location evidence="2">Endoplasmic reticulum membrane</location>
        <topology evidence="2">Peripheral membrane protein</topology>
    </subcellularLocation>
</comment>
<dbReference type="InterPro" id="IPR008972">
    <property type="entry name" value="Cupredoxin"/>
</dbReference>
<keyword evidence="10" id="KW-0325">Glycoprotein</keyword>
<dbReference type="Pfam" id="PF00394">
    <property type="entry name" value="Cu-oxidase"/>
    <property type="match status" value="2"/>
</dbReference>
<dbReference type="CDD" id="cd13844">
    <property type="entry name" value="CuRO_1_BOD_CotA_like"/>
    <property type="match status" value="2"/>
</dbReference>
<feature type="domain" description="Plastocyanin-like" evidence="14">
    <location>
        <begin position="491"/>
        <end position="622"/>
    </location>
</feature>
<dbReference type="GO" id="GO:0016491">
    <property type="term" value="F:oxidoreductase activity"/>
    <property type="evidence" value="ECO:0007669"/>
    <property type="project" value="UniProtKB-KW"/>
</dbReference>
<feature type="domain" description="Plastocyanin-like" evidence="14">
    <location>
        <begin position="1109"/>
        <end position="1242"/>
    </location>
</feature>
<evidence type="ECO:0000256" key="5">
    <source>
        <dbReference type="ARBA" id="ARBA00022729"/>
    </source>
</evidence>
<dbReference type="InterPro" id="IPR052152">
    <property type="entry name" value="LPR1/LPR2"/>
</dbReference>